<dbReference type="Pfam" id="PF00015">
    <property type="entry name" value="MCPsignal"/>
    <property type="match status" value="1"/>
</dbReference>
<feature type="domain" description="Methyl-accepting transducer" evidence="6">
    <location>
        <begin position="539"/>
        <end position="768"/>
    </location>
</feature>
<feature type="domain" description="HAMP" evidence="7">
    <location>
        <begin position="401"/>
        <end position="454"/>
    </location>
</feature>
<evidence type="ECO:0000256" key="4">
    <source>
        <dbReference type="PROSITE-ProRule" id="PRU00284"/>
    </source>
</evidence>
<feature type="transmembrane region" description="Helical" evidence="5">
    <location>
        <begin position="45"/>
        <end position="65"/>
    </location>
</feature>
<keyword evidence="5" id="KW-1133">Transmembrane helix</keyword>
<evidence type="ECO:0000259" key="7">
    <source>
        <dbReference type="PROSITE" id="PS50885"/>
    </source>
</evidence>
<dbReference type="CDD" id="cd06225">
    <property type="entry name" value="HAMP"/>
    <property type="match status" value="1"/>
</dbReference>
<dbReference type="SUPFAM" id="SSF158472">
    <property type="entry name" value="HAMP domain-like"/>
    <property type="match status" value="1"/>
</dbReference>
<dbReference type="CDD" id="cd11386">
    <property type="entry name" value="MCP_signal"/>
    <property type="match status" value="1"/>
</dbReference>
<gene>
    <name evidence="8" type="ORF">AGRHK599_LOCUS3651</name>
</gene>
<dbReference type="GO" id="GO:0006935">
    <property type="term" value="P:chemotaxis"/>
    <property type="evidence" value="ECO:0007669"/>
    <property type="project" value="UniProtKB-KW"/>
</dbReference>
<evidence type="ECO:0000256" key="2">
    <source>
        <dbReference type="ARBA" id="ARBA00022500"/>
    </source>
</evidence>
<accession>A0AAN2DEW4</accession>
<dbReference type="SUPFAM" id="SSF58104">
    <property type="entry name" value="Methyl-accepting chemotaxis protein (MCP) signaling domain"/>
    <property type="match status" value="1"/>
</dbReference>
<proteinExistence type="inferred from homology"/>
<dbReference type="Pfam" id="PF00672">
    <property type="entry name" value="HAMP"/>
    <property type="match status" value="2"/>
</dbReference>
<evidence type="ECO:0000256" key="5">
    <source>
        <dbReference type="SAM" id="Phobius"/>
    </source>
</evidence>
<keyword evidence="5" id="KW-0472">Membrane</keyword>
<dbReference type="Gene3D" id="1.10.287.950">
    <property type="entry name" value="Methyl-accepting chemotaxis protein"/>
    <property type="match status" value="1"/>
</dbReference>
<reference evidence="8 9" key="1">
    <citation type="submission" date="2020-06" db="EMBL/GenBank/DDBJ databases">
        <authorList>
            <person name="De Coninck B."/>
            <person name="Ibrahim H."/>
        </authorList>
    </citation>
    <scope>NUCLEOTIDE SEQUENCE [LARGE SCALE GENOMIC DNA]</scope>
    <source>
        <strain evidence="8">Ag_rhizogenes_K599</strain>
    </source>
</reference>
<keyword evidence="4" id="KW-0807">Transducer</keyword>
<comment type="caution">
    <text evidence="8">The sequence shown here is derived from an EMBL/GenBank/DDBJ whole genome shotgun (WGS) entry which is preliminary data.</text>
</comment>
<dbReference type="InterPro" id="IPR003660">
    <property type="entry name" value="HAMP_dom"/>
</dbReference>
<dbReference type="AlphaFoldDB" id="A0AAN2DEW4"/>
<dbReference type="SMART" id="SM00283">
    <property type="entry name" value="MA"/>
    <property type="match status" value="1"/>
</dbReference>
<protein>
    <recommendedName>
        <fullName evidence="10">Methyl-accepting chemotaxis protein</fullName>
    </recommendedName>
</protein>
<sequence>MMIRSTICSPYQPSDGAIRDGAGTDPALGAASAMLNRFHSISTKVLVIFLALMAISTGALTLLGYQSSSGVLEEQASKSMESILVFRGDMLQERLEQLKTQADSIAKIESLQMAVVSMRSGWATVQKNSGDAKAELQRVFIKENPFGDREKLIKPESPSGFYYSTHEKTQTDIAGYLQGTPFSDVLFIDPAGTVYYSYLKGRAFGETVKGGTFAESGLGTAFAQGAANAEKAVNDVAQTSFSGLRIDAATKEAGIYFGVPVVKFGAFKGIVLFQVKEGVFSQILTKGVVAGSSEQSAIISADGKVLGVEGDRLVSLDPAIYDFHGDALNAAGMTIAKIDRADGEANAYARPFSFAGEKYLAVESMLRSELNAGSISIAGTLAVIGLCVLAAMCATTAFFARRLFAPLEKLAGLTGEVAAGRLDAEIGNQDRKDEIGRMARALGSFREKLILQREMEETASHTREEAETTRRAHLAEREAEAGTLQMVVQSLDEGLDRLANGNLAYRIDTVFPDDLESLRHNFNTALARLSETMEAIGGNSAAVRGGSEEMRVGADQLAERTERQAASITETASAIKAITEAVRDQIERAEQATRIARDASTEATASSRVMEQTIAAMEAIQTSSRQINQIIGVIDEIAFQTNLLALNAGVEAARAGDAGKGFAVVAQEVRELAQRSAAAAKEITSLLKRSTDEVSAGVALVEKAGASLTGIGTHVQTISTRIEEIMESTREEAHTLSEINSTVTSLDTMTQQNAAMVEETTAAIHNLASEAGEMDGRLGQFVLVSENEAAGYRENRQFRRAG</sequence>
<evidence type="ECO:0000313" key="8">
    <source>
        <dbReference type="EMBL" id="CAD0215404.1"/>
    </source>
</evidence>
<evidence type="ECO:0000256" key="1">
    <source>
        <dbReference type="ARBA" id="ARBA00004370"/>
    </source>
</evidence>
<dbReference type="FunFam" id="1.10.287.950:FF:000001">
    <property type="entry name" value="Methyl-accepting chemotaxis sensory transducer"/>
    <property type="match status" value="1"/>
</dbReference>
<dbReference type="PANTHER" id="PTHR43531">
    <property type="entry name" value="PROTEIN ICFG"/>
    <property type="match status" value="1"/>
</dbReference>
<dbReference type="GO" id="GO:0007165">
    <property type="term" value="P:signal transduction"/>
    <property type="evidence" value="ECO:0007669"/>
    <property type="project" value="UniProtKB-KW"/>
</dbReference>
<evidence type="ECO:0000313" key="9">
    <source>
        <dbReference type="Proteomes" id="UP000528185"/>
    </source>
</evidence>
<name>A0AAN2DEW4_RHIRH</name>
<comment type="subcellular location">
    <subcellularLocation>
        <location evidence="1">Membrane</location>
    </subcellularLocation>
</comment>
<dbReference type="GO" id="GO:0016020">
    <property type="term" value="C:membrane"/>
    <property type="evidence" value="ECO:0007669"/>
    <property type="project" value="UniProtKB-SubCell"/>
</dbReference>
<dbReference type="PROSITE" id="PS50111">
    <property type="entry name" value="CHEMOTAXIS_TRANSDUC_2"/>
    <property type="match status" value="1"/>
</dbReference>
<evidence type="ECO:0000259" key="6">
    <source>
        <dbReference type="PROSITE" id="PS50111"/>
    </source>
</evidence>
<dbReference type="PROSITE" id="PS50885">
    <property type="entry name" value="HAMP"/>
    <property type="match status" value="2"/>
</dbReference>
<dbReference type="Gene3D" id="6.10.340.10">
    <property type="match status" value="1"/>
</dbReference>
<comment type="similarity">
    <text evidence="3">Belongs to the methyl-accepting chemotaxis (MCP) protein family.</text>
</comment>
<evidence type="ECO:0000256" key="3">
    <source>
        <dbReference type="ARBA" id="ARBA00029447"/>
    </source>
</evidence>
<dbReference type="EMBL" id="CAICSX020000002">
    <property type="protein sequence ID" value="CAD0215404.1"/>
    <property type="molecule type" value="Genomic_DNA"/>
</dbReference>
<keyword evidence="5" id="KW-0812">Transmembrane</keyword>
<evidence type="ECO:0008006" key="10">
    <source>
        <dbReference type="Google" id="ProtNLM"/>
    </source>
</evidence>
<dbReference type="PANTHER" id="PTHR43531:SF11">
    <property type="entry name" value="METHYL-ACCEPTING CHEMOTAXIS PROTEIN 3"/>
    <property type="match status" value="1"/>
</dbReference>
<dbReference type="InterPro" id="IPR004089">
    <property type="entry name" value="MCPsignal_dom"/>
</dbReference>
<dbReference type="Proteomes" id="UP000528185">
    <property type="component" value="Unassembled WGS sequence"/>
</dbReference>
<dbReference type="InterPro" id="IPR051310">
    <property type="entry name" value="MCP_chemotaxis"/>
</dbReference>
<keyword evidence="2" id="KW-0145">Chemotaxis</keyword>
<dbReference type="SMART" id="SM00304">
    <property type="entry name" value="HAMP"/>
    <property type="match status" value="2"/>
</dbReference>
<organism evidence="8 9">
    <name type="scientific">Rhizobium rhizogenes</name>
    <name type="common">Agrobacterium rhizogenes</name>
    <dbReference type="NCBI Taxonomy" id="359"/>
    <lineage>
        <taxon>Bacteria</taxon>
        <taxon>Pseudomonadati</taxon>
        <taxon>Pseudomonadota</taxon>
        <taxon>Alphaproteobacteria</taxon>
        <taxon>Hyphomicrobiales</taxon>
        <taxon>Rhizobiaceae</taxon>
        <taxon>Rhizobium/Agrobacterium group</taxon>
        <taxon>Rhizobium</taxon>
    </lineage>
</organism>
<feature type="domain" description="HAMP" evidence="7">
    <location>
        <begin position="482"/>
        <end position="534"/>
    </location>
</feature>